<proteinExistence type="predicted"/>
<dbReference type="SMART" id="SM00382">
    <property type="entry name" value="AAA"/>
    <property type="match status" value="1"/>
</dbReference>
<feature type="region of interest" description="Disordered" evidence="6">
    <location>
        <begin position="743"/>
        <end position="766"/>
    </location>
</feature>
<feature type="region of interest" description="Disordered" evidence="6">
    <location>
        <begin position="80"/>
        <end position="118"/>
    </location>
</feature>
<dbReference type="InterPro" id="IPR004815">
    <property type="entry name" value="Lon_bac/euk-typ"/>
</dbReference>
<keyword evidence="2" id="KW-0547">Nucleotide-binding</keyword>
<dbReference type="InterPro" id="IPR003959">
    <property type="entry name" value="ATPase_AAA_core"/>
</dbReference>
<dbReference type="PRINTS" id="PR00830">
    <property type="entry name" value="ENDOLAPTASE"/>
</dbReference>
<dbReference type="PROSITE" id="PS51787">
    <property type="entry name" value="LON_N"/>
    <property type="match status" value="1"/>
</dbReference>
<dbReference type="InterPro" id="IPR003111">
    <property type="entry name" value="Lon_prtase_N"/>
</dbReference>
<feature type="compositionally biased region" description="Basic and acidic residues" evidence="6">
    <location>
        <begin position="106"/>
        <end position="115"/>
    </location>
</feature>
<dbReference type="Pfam" id="PF05362">
    <property type="entry name" value="Lon_C"/>
    <property type="match status" value="3"/>
</dbReference>
<sequence length="1039" mass="115390">MQSFVLGEAGAAAPPADAAAGAAAEPELLYALPLFRKPAFPGFYHVIQVQDPEIMDYIVRLRSSEKGGYLAGFMTKEMPEGLADSPQSETAAPLLSLPPTPQTQQGEKKTRKDTGKVASSDALMEVGTKLQARWGRTAAPAGNCTAPCFELVVTVTLGKNQAPSQPGGSLVVMPMQRIRRVGTISNPVAGVPLCAVETVPLPVLEVPTDESETSIEIRALNHEMVATMKDLLKMQFVNKEQFEQVIKYYNLDDPLKLADLAAGMSSAPRQDLQEVLTCEDAAERLRKVLLILKKDLESTRLQSQFRSQIEDKFAKENKKFILMQQLRYIKRELNLEWDGKQSIITAFKESIKKLGNLVPEEAAKAMDQELSKLGNLEPQSAEFNVCRTYLEWLTALPWGKFSEDNTDIDRAERILNEDHYSLEDVKERILEHMAVSFLKGSVHGKIMCLVGPPGVGKTSIGKSIARAIDRQFFRFSVGGLHDVSEIRGHRRTYVGAMPGKIIQALKIRQVSNPVILVDEVDKLGRDFRGDPSSALLEVLDPEQNANFRDLYLDVPFDLSKVLFICTANVTDTIPGPLLDRMEIIRLAGYVYEEKLAIANQYLIPQTIASNGVAKDMLDLQPEALAELIRNYAREAGVRELRKLLEKITRKVALSMVRAEAAERKLAMISLENLRKFVGQPPHSTDRLFQDAVPSGVAMGLAWTALGGKTLVVEARGRVPASNARAAQGVSRVVQREEKIGLTGEEWPDRWPSSSSSRPRNSGPRMKVTGKLGKVMGESSEIALTYAKIFLRELSPQNDFLDTAFIHMNMPEGATPKERASEAGWTICWGDHDLGPVALARINSDTAQSRLSMALDRPVKRDLAMSGEARPGEPVTLTGKVLRVGGIKEHFGRLRGVRRKTLAAKRENVENLVLPMSNQADYLELKPYLRAGLTAHFVDHFDDVYRLAFEDTGAPMLPGSRGSDVVTVKTPIEAMSAGWSQKWVLHVYYIYIYYIYDVFSWRFFTWQSKAAWTWIKIRVAWSGTCCAAPVQLVWLPQKGC</sequence>
<reference evidence="8 9" key="1">
    <citation type="submission" date="2024-02" db="EMBL/GenBank/DDBJ databases">
        <authorList>
            <person name="Chen Y."/>
            <person name="Shah S."/>
            <person name="Dougan E. K."/>
            <person name="Thang M."/>
            <person name="Chan C."/>
        </authorList>
    </citation>
    <scope>NUCLEOTIDE SEQUENCE [LARGE SCALE GENOMIC DNA]</scope>
</reference>
<gene>
    <name evidence="8" type="ORF">SCF082_LOCUS52794</name>
</gene>
<evidence type="ECO:0000256" key="1">
    <source>
        <dbReference type="ARBA" id="ARBA00022670"/>
    </source>
</evidence>
<evidence type="ECO:0000256" key="6">
    <source>
        <dbReference type="SAM" id="MobiDB-lite"/>
    </source>
</evidence>
<dbReference type="Gene3D" id="1.20.5.5270">
    <property type="match status" value="1"/>
</dbReference>
<dbReference type="InterPro" id="IPR027417">
    <property type="entry name" value="P-loop_NTPase"/>
</dbReference>
<dbReference type="Pfam" id="PF02190">
    <property type="entry name" value="LON_substr_bdg"/>
    <property type="match status" value="1"/>
</dbReference>
<accession>A0ABP0SNE2</accession>
<dbReference type="Pfam" id="PF00004">
    <property type="entry name" value="AAA"/>
    <property type="match status" value="1"/>
</dbReference>
<evidence type="ECO:0000259" key="7">
    <source>
        <dbReference type="PROSITE" id="PS51787"/>
    </source>
</evidence>
<evidence type="ECO:0000256" key="5">
    <source>
        <dbReference type="ARBA" id="ARBA00022840"/>
    </source>
</evidence>
<dbReference type="InterPro" id="IPR014721">
    <property type="entry name" value="Ribsml_uS5_D2-typ_fold_subgr"/>
</dbReference>
<protein>
    <submittedName>
        <fullName evidence="8">Mitochondrial (LONHs) (Lon protease-like protein) (LONP) (Mitochondrial ATP-dependent protease Lon) (Serine protease 15)</fullName>
    </submittedName>
</protein>
<dbReference type="NCBIfam" id="TIGR00763">
    <property type="entry name" value="lon"/>
    <property type="match status" value="1"/>
</dbReference>
<dbReference type="EMBL" id="CAXAMM010044262">
    <property type="protein sequence ID" value="CAK9113947.1"/>
    <property type="molecule type" value="Genomic_DNA"/>
</dbReference>
<comment type="caution">
    <text evidence="8">The sequence shown here is derived from an EMBL/GenBank/DDBJ whole genome shotgun (WGS) entry which is preliminary data.</text>
</comment>
<keyword evidence="9" id="KW-1185">Reference proteome</keyword>
<dbReference type="SMART" id="SM00464">
    <property type="entry name" value="LON"/>
    <property type="match status" value="1"/>
</dbReference>
<dbReference type="CDD" id="cd19500">
    <property type="entry name" value="RecA-like_Lon"/>
    <property type="match status" value="1"/>
</dbReference>
<dbReference type="InterPro" id="IPR020568">
    <property type="entry name" value="Ribosomal_Su5_D2-typ_SF"/>
</dbReference>
<dbReference type="Gene3D" id="3.30.230.10">
    <property type="match status" value="2"/>
</dbReference>
<dbReference type="Pfam" id="PF22667">
    <property type="entry name" value="Lon_lid"/>
    <property type="match status" value="1"/>
</dbReference>
<evidence type="ECO:0000256" key="4">
    <source>
        <dbReference type="ARBA" id="ARBA00022825"/>
    </source>
</evidence>
<evidence type="ECO:0000256" key="2">
    <source>
        <dbReference type="ARBA" id="ARBA00022741"/>
    </source>
</evidence>
<dbReference type="PANTHER" id="PTHR43718:SF2">
    <property type="entry name" value="LON PROTEASE HOMOLOG, MITOCHONDRIAL"/>
    <property type="match status" value="1"/>
</dbReference>
<organism evidence="8 9">
    <name type="scientific">Durusdinium trenchii</name>
    <dbReference type="NCBI Taxonomy" id="1381693"/>
    <lineage>
        <taxon>Eukaryota</taxon>
        <taxon>Sar</taxon>
        <taxon>Alveolata</taxon>
        <taxon>Dinophyceae</taxon>
        <taxon>Suessiales</taxon>
        <taxon>Symbiodiniaceae</taxon>
        <taxon>Durusdinium</taxon>
    </lineage>
</organism>
<evidence type="ECO:0000313" key="8">
    <source>
        <dbReference type="EMBL" id="CAK9113947.1"/>
    </source>
</evidence>
<dbReference type="InterPro" id="IPR027065">
    <property type="entry name" value="Lon_Prtase"/>
</dbReference>
<keyword evidence="1" id="KW-0645">Protease</keyword>
<feature type="compositionally biased region" description="Low complexity" evidence="6">
    <location>
        <begin position="749"/>
        <end position="764"/>
    </location>
</feature>
<dbReference type="SUPFAM" id="SSF52540">
    <property type="entry name" value="P-loop containing nucleoside triphosphate hydrolases"/>
    <property type="match status" value="1"/>
</dbReference>
<dbReference type="Gene3D" id="1.10.8.60">
    <property type="match status" value="1"/>
</dbReference>
<dbReference type="PANTHER" id="PTHR43718">
    <property type="entry name" value="LON PROTEASE"/>
    <property type="match status" value="1"/>
</dbReference>
<dbReference type="InterPro" id="IPR008269">
    <property type="entry name" value="Lon_proteolytic"/>
</dbReference>
<keyword evidence="5" id="KW-0067">ATP-binding</keyword>
<dbReference type="Gene3D" id="1.20.58.1480">
    <property type="match status" value="1"/>
</dbReference>
<dbReference type="Proteomes" id="UP001642464">
    <property type="component" value="Unassembled WGS sequence"/>
</dbReference>
<dbReference type="InterPro" id="IPR054594">
    <property type="entry name" value="Lon_lid"/>
</dbReference>
<dbReference type="Gene3D" id="3.40.50.300">
    <property type="entry name" value="P-loop containing nucleotide triphosphate hydrolases"/>
    <property type="match status" value="1"/>
</dbReference>
<dbReference type="InterPro" id="IPR003593">
    <property type="entry name" value="AAA+_ATPase"/>
</dbReference>
<name>A0ABP0SNE2_9DINO</name>
<keyword evidence="4" id="KW-0720">Serine protease</keyword>
<dbReference type="SUPFAM" id="SSF54211">
    <property type="entry name" value="Ribosomal protein S5 domain 2-like"/>
    <property type="match status" value="1"/>
</dbReference>
<evidence type="ECO:0000256" key="3">
    <source>
        <dbReference type="ARBA" id="ARBA00022801"/>
    </source>
</evidence>
<evidence type="ECO:0000313" key="9">
    <source>
        <dbReference type="Proteomes" id="UP001642464"/>
    </source>
</evidence>
<feature type="domain" description="Lon N-terminal" evidence="7">
    <location>
        <begin position="29"/>
        <end position="296"/>
    </location>
</feature>
<keyword evidence="3" id="KW-0378">Hydrolase</keyword>